<evidence type="ECO:0000313" key="3">
    <source>
        <dbReference type="Proteomes" id="UP000499080"/>
    </source>
</evidence>
<reference evidence="2 3" key="1">
    <citation type="journal article" date="2019" name="Sci. Rep.">
        <title>Orb-weaving spider Araneus ventricosus genome elucidates the spidroin gene catalogue.</title>
        <authorList>
            <person name="Kono N."/>
            <person name="Nakamura H."/>
            <person name="Ohtoshi R."/>
            <person name="Moran D.A.P."/>
            <person name="Shinohara A."/>
            <person name="Yoshida Y."/>
            <person name="Fujiwara M."/>
            <person name="Mori M."/>
            <person name="Tomita M."/>
            <person name="Arakawa K."/>
        </authorList>
    </citation>
    <scope>NUCLEOTIDE SEQUENCE [LARGE SCALE GENOMIC DNA]</scope>
</reference>
<organism evidence="2 3">
    <name type="scientific">Araneus ventricosus</name>
    <name type="common">Orbweaver spider</name>
    <name type="synonym">Epeira ventricosa</name>
    <dbReference type="NCBI Taxonomy" id="182803"/>
    <lineage>
        <taxon>Eukaryota</taxon>
        <taxon>Metazoa</taxon>
        <taxon>Ecdysozoa</taxon>
        <taxon>Arthropoda</taxon>
        <taxon>Chelicerata</taxon>
        <taxon>Arachnida</taxon>
        <taxon>Araneae</taxon>
        <taxon>Araneomorphae</taxon>
        <taxon>Entelegynae</taxon>
        <taxon>Araneoidea</taxon>
        <taxon>Araneidae</taxon>
        <taxon>Araneus</taxon>
    </lineage>
</organism>
<accession>A0A4Y2DYN2</accession>
<dbReference type="EMBL" id="BGPR01000472">
    <property type="protein sequence ID" value="GBM22012.1"/>
    <property type="molecule type" value="Genomic_DNA"/>
</dbReference>
<protein>
    <submittedName>
        <fullName evidence="2">Uncharacterized protein</fullName>
    </submittedName>
</protein>
<evidence type="ECO:0000313" key="2">
    <source>
        <dbReference type="EMBL" id="GBM22012.1"/>
    </source>
</evidence>
<dbReference type="Proteomes" id="UP000499080">
    <property type="component" value="Unassembled WGS sequence"/>
</dbReference>
<evidence type="ECO:0000256" key="1">
    <source>
        <dbReference type="SAM" id="MobiDB-lite"/>
    </source>
</evidence>
<gene>
    <name evidence="2" type="ORF">AVEN_242685_1</name>
</gene>
<dbReference type="AlphaFoldDB" id="A0A4Y2DYN2"/>
<name>A0A4Y2DYN2_ARAVE</name>
<feature type="compositionally biased region" description="Basic and acidic residues" evidence="1">
    <location>
        <begin position="92"/>
        <end position="112"/>
    </location>
</feature>
<proteinExistence type="predicted"/>
<comment type="caution">
    <text evidence="2">The sequence shown here is derived from an EMBL/GenBank/DDBJ whole genome shotgun (WGS) entry which is preliminary data.</text>
</comment>
<sequence>MESIQPYPPHHDPTFLIFNIMQTSVKEKAFIVPPMFFNLLDHHYRIWNKGAHEVRLRGHHRVPQPSGGLDPFPLPLKPKGDRALRKTIASSSDKETGSTEDKRNTYRADSRE</sequence>
<feature type="region of interest" description="Disordered" evidence="1">
    <location>
        <begin position="58"/>
        <end position="112"/>
    </location>
</feature>
<keyword evidence="3" id="KW-1185">Reference proteome</keyword>